<organism evidence="2 3">
    <name type="scientific">Streptomyces lunaelactis</name>
    <dbReference type="NCBI Taxonomy" id="1535768"/>
    <lineage>
        <taxon>Bacteria</taxon>
        <taxon>Bacillati</taxon>
        <taxon>Actinomycetota</taxon>
        <taxon>Actinomycetes</taxon>
        <taxon>Kitasatosporales</taxon>
        <taxon>Streptomycetaceae</taxon>
        <taxon>Streptomyces</taxon>
    </lineage>
</organism>
<evidence type="ECO:0000256" key="1">
    <source>
        <dbReference type="SAM" id="MobiDB-lite"/>
    </source>
</evidence>
<evidence type="ECO:0000313" key="3">
    <source>
        <dbReference type="Proteomes" id="UP000244201"/>
    </source>
</evidence>
<reference evidence="2 3" key="1">
    <citation type="submission" date="2018-01" db="EMBL/GenBank/DDBJ databases">
        <title>Complete genome sequence of Streptomyces lunaelactis MM109T, a Ferroverdin A producer isolated from cave moonmilk deposits.</title>
        <authorList>
            <person name="Naome A."/>
            <person name="Martinet L."/>
            <person name="Maciejewska M."/>
            <person name="Anderssen S."/>
            <person name="Adam D."/>
            <person name="Tenconi E."/>
            <person name="Deflandre B."/>
            <person name="Arguelles-Arias A."/>
            <person name="Calusinska M."/>
            <person name="Copieters W."/>
            <person name="Karim L."/>
            <person name="Hanikenne M."/>
            <person name="Baurain D."/>
            <person name="van Wezel G."/>
            <person name="Smargiasso N."/>
            <person name="de Pauw E."/>
            <person name="Delfosse P."/>
            <person name="Rigali S."/>
        </authorList>
    </citation>
    <scope>NUCLEOTIDE SEQUENCE [LARGE SCALE GENOMIC DNA]</scope>
    <source>
        <strain evidence="2 3">MM109</strain>
    </source>
</reference>
<dbReference type="GeneID" id="75190713"/>
<accession>A0A2R4SWT2</accession>
<sequence length="67" mass="7019">MRSNRPPCPSAASLDRAAAHTFVPLPEQGWSPLCNAAILFEDMGELLPDGRAESPLPSTGQRACAAA</sequence>
<gene>
    <name evidence="2" type="ORF">SLUN_02975</name>
</gene>
<name>A0A2R4SWT2_9ACTN</name>
<protein>
    <submittedName>
        <fullName evidence="2">Uncharacterized protein</fullName>
    </submittedName>
</protein>
<feature type="region of interest" description="Disordered" evidence="1">
    <location>
        <begin position="48"/>
        <end position="67"/>
    </location>
</feature>
<dbReference type="EMBL" id="CP026304">
    <property type="protein sequence ID" value="AVZ71343.1"/>
    <property type="molecule type" value="Genomic_DNA"/>
</dbReference>
<dbReference type="Pfam" id="PF19462">
    <property type="entry name" value="DUF5999"/>
    <property type="match status" value="1"/>
</dbReference>
<evidence type="ECO:0000313" key="2">
    <source>
        <dbReference type="EMBL" id="AVZ71343.1"/>
    </source>
</evidence>
<dbReference type="InterPro" id="IPR046041">
    <property type="entry name" value="DUF5999"/>
</dbReference>
<dbReference type="AlphaFoldDB" id="A0A2R4SWT2"/>
<keyword evidence="3" id="KW-1185">Reference proteome</keyword>
<dbReference type="Proteomes" id="UP000244201">
    <property type="component" value="Chromosome"/>
</dbReference>
<proteinExistence type="predicted"/>
<dbReference type="RefSeq" id="WP_108147035.1">
    <property type="nucleotide sequence ID" value="NZ_CP026304.1"/>
</dbReference>
<dbReference type="KEGG" id="slk:SLUN_02975"/>